<evidence type="ECO:0000256" key="1">
    <source>
        <dbReference type="ARBA" id="ARBA00011073"/>
    </source>
</evidence>
<dbReference type="OrthoDB" id="640735at2759"/>
<feature type="compositionally biased region" description="Polar residues" evidence="3">
    <location>
        <begin position="9"/>
        <end position="20"/>
    </location>
</feature>
<accession>A0A9E7JCR4</accession>
<organism evidence="4 5">
    <name type="scientific">Musa troglodytarum</name>
    <name type="common">fe'i banana</name>
    <dbReference type="NCBI Taxonomy" id="320322"/>
    <lineage>
        <taxon>Eukaryota</taxon>
        <taxon>Viridiplantae</taxon>
        <taxon>Streptophyta</taxon>
        <taxon>Embryophyta</taxon>
        <taxon>Tracheophyta</taxon>
        <taxon>Spermatophyta</taxon>
        <taxon>Magnoliopsida</taxon>
        <taxon>Liliopsida</taxon>
        <taxon>Zingiberales</taxon>
        <taxon>Musaceae</taxon>
        <taxon>Musa</taxon>
    </lineage>
</organism>
<dbReference type="InterPro" id="IPR045051">
    <property type="entry name" value="SBT"/>
</dbReference>
<gene>
    <name evidence="4" type="ORF">MUK42_37218</name>
</gene>
<evidence type="ECO:0000313" key="5">
    <source>
        <dbReference type="Proteomes" id="UP001055439"/>
    </source>
</evidence>
<name>A0A9E7JCR4_9LILI</name>
<dbReference type="AlphaFoldDB" id="A0A9E7JCR4"/>
<evidence type="ECO:0000256" key="3">
    <source>
        <dbReference type="SAM" id="MobiDB-lite"/>
    </source>
</evidence>
<evidence type="ECO:0000313" key="4">
    <source>
        <dbReference type="EMBL" id="URD75767.1"/>
    </source>
</evidence>
<keyword evidence="2" id="KW-0732">Signal</keyword>
<feature type="region of interest" description="Disordered" evidence="3">
    <location>
        <begin position="1"/>
        <end position="34"/>
    </location>
</feature>
<comment type="similarity">
    <text evidence="1">Belongs to the peptidase S8 family.</text>
</comment>
<dbReference type="PANTHER" id="PTHR10795">
    <property type="entry name" value="PROPROTEIN CONVERTASE SUBTILISIN/KEXIN"/>
    <property type="match status" value="1"/>
</dbReference>
<reference evidence="4" key="1">
    <citation type="submission" date="2022-05" db="EMBL/GenBank/DDBJ databases">
        <title>The Musa troglodytarum L. genome provides insights into the mechanism of non-climacteric behaviour and enrichment of carotenoids.</title>
        <authorList>
            <person name="Wang J."/>
        </authorList>
    </citation>
    <scope>NUCLEOTIDE SEQUENCE</scope>
    <source>
        <tissue evidence="4">Leaf</tissue>
    </source>
</reference>
<evidence type="ECO:0000256" key="2">
    <source>
        <dbReference type="ARBA" id="ARBA00022729"/>
    </source>
</evidence>
<dbReference type="EMBL" id="CP097502">
    <property type="protein sequence ID" value="URD75767.1"/>
    <property type="molecule type" value="Genomic_DNA"/>
</dbReference>
<dbReference type="Proteomes" id="UP001055439">
    <property type="component" value="Chromosome 1"/>
</dbReference>
<protein>
    <submittedName>
        <fullName evidence="4">Subtilisin-like</fullName>
    </submittedName>
</protein>
<dbReference type="Gene3D" id="2.60.40.2310">
    <property type="match status" value="1"/>
</dbReference>
<sequence>MSMDDCRSNDFSISGPTTELKTGRPAPAPKSAMDPGLVYDLKPADYLDLLCSMGYNSTQLAHFTDPPYACPKQKIEEHNLNYPMIAIRYPMTTATAMRTMKNVGPPGTYKASLKGG</sequence>
<keyword evidence="5" id="KW-1185">Reference proteome</keyword>
<proteinExistence type="inferred from homology"/>